<name>A0ABS7ZYD7_9FLAO</name>
<keyword evidence="1" id="KW-0732">Signal</keyword>
<keyword evidence="3" id="KW-1185">Reference proteome</keyword>
<protein>
    <submittedName>
        <fullName evidence="2">Uncharacterized protein</fullName>
    </submittedName>
</protein>
<dbReference type="RefSeq" id="WP_225686292.1">
    <property type="nucleotide sequence ID" value="NZ_JAERSE020000001.1"/>
</dbReference>
<organism evidence="2 3">
    <name type="scientific">Chryseobacterium tagetis</name>
    <dbReference type="NCBI Taxonomy" id="2801334"/>
    <lineage>
        <taxon>Bacteria</taxon>
        <taxon>Pseudomonadati</taxon>
        <taxon>Bacteroidota</taxon>
        <taxon>Flavobacteriia</taxon>
        <taxon>Flavobacteriales</taxon>
        <taxon>Weeksellaceae</taxon>
        <taxon>Chryseobacterium group</taxon>
        <taxon>Chryseobacterium</taxon>
    </lineage>
</organism>
<feature type="signal peptide" evidence="1">
    <location>
        <begin position="1"/>
        <end position="27"/>
    </location>
</feature>
<dbReference type="EMBL" id="JAERSE020000001">
    <property type="protein sequence ID" value="MCA6066212.1"/>
    <property type="molecule type" value="Genomic_DNA"/>
</dbReference>
<accession>A0ABS7ZYD7</accession>
<dbReference type="Proteomes" id="UP000618240">
    <property type="component" value="Unassembled WGS sequence"/>
</dbReference>
<gene>
    <name evidence="2" type="ORF">JI747_003415</name>
</gene>
<evidence type="ECO:0000256" key="1">
    <source>
        <dbReference type="SAM" id="SignalP"/>
    </source>
</evidence>
<comment type="caution">
    <text evidence="2">The sequence shown here is derived from an EMBL/GenBank/DDBJ whole genome shotgun (WGS) entry which is preliminary data.</text>
</comment>
<evidence type="ECO:0000313" key="3">
    <source>
        <dbReference type="Proteomes" id="UP000618240"/>
    </source>
</evidence>
<feature type="chain" id="PRO_5047054852" evidence="1">
    <location>
        <begin position="28"/>
        <end position="124"/>
    </location>
</feature>
<sequence>MARYFTFSKVKTCFLLLILFNFLPAQVGIGTSSPQGTFHVDPKKNTNVAIDSTKTDDFIVDSNGNAVVGGFSPQAKLDVRAGRIAIRDGSEGQGKILVSDANGKGTWTTPEIMVKPHCGLLPEI</sequence>
<evidence type="ECO:0000313" key="2">
    <source>
        <dbReference type="EMBL" id="MCA6066212.1"/>
    </source>
</evidence>
<reference evidence="2 3" key="1">
    <citation type="submission" date="2021-09" db="EMBL/GenBank/DDBJ databases">
        <title>Genome sequencing and assembly of Chryseobacterium sp. RG1.</title>
        <authorList>
            <person name="Chhetri G."/>
        </authorList>
    </citation>
    <scope>NUCLEOTIDE SEQUENCE [LARGE SCALE GENOMIC DNA]</scope>
    <source>
        <strain evidence="2 3">RG1</strain>
    </source>
</reference>
<proteinExistence type="predicted"/>